<dbReference type="Proteomes" id="UP000663193">
    <property type="component" value="Chromosome 10"/>
</dbReference>
<dbReference type="InterPro" id="IPR032675">
    <property type="entry name" value="LRR_dom_sf"/>
</dbReference>
<dbReference type="AlphaFoldDB" id="A0A7U2FBD1"/>
<evidence type="ECO:0000313" key="2">
    <source>
        <dbReference type="Proteomes" id="UP000663193"/>
    </source>
</evidence>
<name>A0A7U2FBD1_PHANO</name>
<accession>A0A7U2FBD1</accession>
<dbReference type="VEuPathDB" id="FungiDB:JI435_067630"/>
<evidence type="ECO:0008006" key="3">
    <source>
        <dbReference type="Google" id="ProtNLM"/>
    </source>
</evidence>
<protein>
    <recommendedName>
        <fullName evidence="3">F-box domain-containing protein</fullName>
    </recommendedName>
</protein>
<reference evidence="2" key="1">
    <citation type="journal article" date="2021" name="BMC Genomics">
        <title>Chromosome-level genome assembly and manually-curated proteome of model necrotroph Parastagonospora nodorum Sn15 reveals a genome-wide trove of candidate effector homologs, and redundancy of virulence-related functions within an accessory chromosome.</title>
        <authorList>
            <person name="Bertazzoni S."/>
            <person name="Jones D.A.B."/>
            <person name="Phan H.T."/>
            <person name="Tan K.-C."/>
            <person name="Hane J.K."/>
        </authorList>
    </citation>
    <scope>NUCLEOTIDE SEQUENCE [LARGE SCALE GENOMIC DNA]</scope>
    <source>
        <strain evidence="2">SN15 / ATCC MYA-4574 / FGSC 10173)</strain>
    </source>
</reference>
<feature type="non-terminal residue" evidence="1">
    <location>
        <position position="579"/>
    </location>
</feature>
<proteinExistence type="predicted"/>
<sequence>PTTRHLPHTMDLLPSDVLLVIFDYFTVRTDLKAICEVSKGYYELALPLLYREVRLTASVFQLPKLKRSLQCISAGTSARLRYTRSLILEGTAPPPEPRLEPTQLLAEDLNEEEHCEYYDEVTRLFLQALETFPENCLHTFEFISENSISLAMLQTLNKRQKCLKRMKFTLDNDWNRNPANPRPCGEALPIFHGLLALDIYLKASHPIDSSTYMEQLVEAFLASNPSLERLHVGACISSEEFQDEPIPDNFARALSAAARAKPFAFPKLKEFAISNMEFSMGYAKYHHQFIPFEKLQRLSIFSDGDEDTLTDYLDDVFSDDQLNLTHLKIDVQADGNAISLLSSCKSLTSLQIITNLNDFDSFMIGLRKHGEALRALGIAQYFTPYFIPHLIPTATVTRIGEEEFKELCQVCHNLYFLGIEVSDEQVDPTYWVVDCELEQRLKALASIRGLRLIHFRVNQVTRYGYGDEPKKEHAQTSIEMEDFARRVFEFMDAHGACAQLRSIVVGSHFYDNEEYCGGQHCYPRHCFVKEYQPDEMGVPKVAAKQVPAYRIRNMEPDCDLFEFDPLADWVGSLPGRLRF</sequence>
<dbReference type="SUPFAM" id="SSF52047">
    <property type="entry name" value="RNI-like"/>
    <property type="match status" value="1"/>
</dbReference>
<keyword evidence="2" id="KW-1185">Reference proteome</keyword>
<gene>
    <name evidence="1" type="ORF">JI435_067630</name>
</gene>
<organism evidence="1 2">
    <name type="scientific">Phaeosphaeria nodorum (strain SN15 / ATCC MYA-4574 / FGSC 10173)</name>
    <name type="common">Glume blotch fungus</name>
    <name type="synonym">Parastagonospora nodorum</name>
    <dbReference type="NCBI Taxonomy" id="321614"/>
    <lineage>
        <taxon>Eukaryota</taxon>
        <taxon>Fungi</taxon>
        <taxon>Dikarya</taxon>
        <taxon>Ascomycota</taxon>
        <taxon>Pezizomycotina</taxon>
        <taxon>Dothideomycetes</taxon>
        <taxon>Pleosporomycetidae</taxon>
        <taxon>Pleosporales</taxon>
        <taxon>Pleosporineae</taxon>
        <taxon>Phaeosphaeriaceae</taxon>
        <taxon>Parastagonospora</taxon>
    </lineage>
</organism>
<evidence type="ECO:0000313" key="1">
    <source>
        <dbReference type="EMBL" id="QRC99829.1"/>
    </source>
</evidence>
<dbReference type="OrthoDB" id="3799981at2759"/>
<dbReference type="EMBL" id="CP069032">
    <property type="protein sequence ID" value="QRC99829.1"/>
    <property type="molecule type" value="Genomic_DNA"/>
</dbReference>
<dbReference type="Gene3D" id="3.80.10.10">
    <property type="entry name" value="Ribonuclease Inhibitor"/>
    <property type="match status" value="1"/>
</dbReference>